<dbReference type="GO" id="GO:0004555">
    <property type="term" value="F:alpha,alpha-trehalase activity"/>
    <property type="evidence" value="ECO:0007669"/>
    <property type="project" value="InterPro"/>
</dbReference>
<dbReference type="AlphaFoldDB" id="A0A7J6RQZ6"/>
<evidence type="ECO:0000313" key="2">
    <source>
        <dbReference type="Proteomes" id="UP000574390"/>
    </source>
</evidence>
<dbReference type="InterPro" id="IPR001661">
    <property type="entry name" value="Glyco_hydro_37"/>
</dbReference>
<protein>
    <submittedName>
        <fullName evidence="1">Alpha,alpha-trehalase nth1</fullName>
    </submittedName>
</protein>
<reference evidence="1 2" key="1">
    <citation type="submission" date="2020-04" db="EMBL/GenBank/DDBJ databases">
        <title>Perkinsus olseni comparative genomics.</title>
        <authorList>
            <person name="Bogema D.R."/>
        </authorList>
    </citation>
    <scope>NUCLEOTIDE SEQUENCE [LARGE SCALE GENOMIC DNA]</scope>
    <source>
        <strain evidence="1">ATCC PRA-205</strain>
    </source>
</reference>
<dbReference type="EMBL" id="JABANM010020430">
    <property type="protein sequence ID" value="KAF4722841.1"/>
    <property type="molecule type" value="Genomic_DNA"/>
</dbReference>
<gene>
    <name evidence="1" type="primary">NTH1_5</name>
    <name evidence="1" type="ORF">FOZ62_017788</name>
</gene>
<comment type="caution">
    <text evidence="1">The sequence shown here is derived from an EMBL/GenBank/DDBJ whole genome shotgun (WGS) entry which is preliminary data.</text>
</comment>
<sequence>MVEQPLETLRHTIALRAWPSLVRQMGPEADKIIRCLVDSKVKSNRADGNPLLFVPKADFPVYQEALKNSAVEVKPFPGIPSTTKDFEEMDSGLLALEYVSSYMVPGARFNEMYGWD</sequence>
<proteinExistence type="predicted"/>
<name>A0A7J6RQZ6_PEROL</name>
<accession>A0A7J6RQZ6</accession>
<organism evidence="1 2">
    <name type="scientific">Perkinsus olseni</name>
    <name type="common">Perkinsus atlanticus</name>
    <dbReference type="NCBI Taxonomy" id="32597"/>
    <lineage>
        <taxon>Eukaryota</taxon>
        <taxon>Sar</taxon>
        <taxon>Alveolata</taxon>
        <taxon>Perkinsozoa</taxon>
        <taxon>Perkinsea</taxon>
        <taxon>Perkinsida</taxon>
        <taxon>Perkinsidae</taxon>
        <taxon>Perkinsus</taxon>
    </lineage>
</organism>
<feature type="non-terminal residue" evidence="1">
    <location>
        <position position="116"/>
    </location>
</feature>
<dbReference type="GO" id="GO:0005991">
    <property type="term" value="P:trehalose metabolic process"/>
    <property type="evidence" value="ECO:0007669"/>
    <property type="project" value="InterPro"/>
</dbReference>
<dbReference type="Proteomes" id="UP000574390">
    <property type="component" value="Unassembled WGS sequence"/>
</dbReference>
<dbReference type="Pfam" id="PF01204">
    <property type="entry name" value="Trehalase"/>
    <property type="match status" value="1"/>
</dbReference>
<evidence type="ECO:0000313" key="1">
    <source>
        <dbReference type="EMBL" id="KAF4722841.1"/>
    </source>
</evidence>